<evidence type="ECO:0000313" key="3">
    <source>
        <dbReference type="Proteomes" id="UP000274920"/>
    </source>
</evidence>
<dbReference type="Proteomes" id="UP000274920">
    <property type="component" value="Unassembled WGS sequence"/>
</dbReference>
<protein>
    <submittedName>
        <fullName evidence="2">AAA family ATPase</fullName>
    </submittedName>
</protein>
<reference evidence="2" key="1">
    <citation type="submission" date="2018-10" db="EMBL/GenBank/DDBJ databases">
        <title>Schaedlerella arabinophila gen. nov. sp. nov., isolated from the mouse intestinal tract and comparative analysis with the genome of the closely related altered Schaedler flora strain ASF502.</title>
        <authorList>
            <person name="Miyake S."/>
            <person name="Soh M."/>
            <person name="Seedorf H."/>
        </authorList>
    </citation>
    <scope>NUCLEOTIDE SEQUENCE [LARGE SCALE GENOMIC DNA]</scope>
    <source>
        <strain evidence="2">DSM 106076</strain>
    </source>
</reference>
<gene>
    <name evidence="2" type="ORF">EBB54_01130</name>
</gene>
<accession>A0A3R8JK20</accession>
<evidence type="ECO:0000313" key="2">
    <source>
        <dbReference type="EMBL" id="RRK30134.1"/>
    </source>
</evidence>
<dbReference type="InterPro" id="IPR038461">
    <property type="entry name" value="Schlafen_AlbA_2_dom_sf"/>
</dbReference>
<dbReference type="PANTHER" id="PTHR30595">
    <property type="entry name" value="GLPR-RELATED TRANSCRIPTIONAL REPRESSOR"/>
    <property type="match status" value="1"/>
</dbReference>
<sequence length="448" mass="50477">MFVENKTTEFKRVYVEDIKNTIVAFANCDGGTLYIGVDDDGTVYGVDDVDGTMLRVTNAIRDAVRPDVTMFVECHNDVMDEKPVVCVSVQRGTARPYYLHGKGIRPEGVYVRQGASTVPATDAAILNMIKETSGDSYEAARSLNQHLTFNKSIDFFKKRKVEFGKAQMRTLHLIGEDDMYTNLAFLLSEQCTHMIKLAVFEGSKKSVFKDRRELSGSLLKQLEEAFDYIDRFNRTRAEFSGLDRLDMRDYPPESIREALLNAIVHRDYSFSGSTLISIFEDRIEFVTIGGLVKGIVLDDVMLGVSVLRNQNLANIFYRLRLIEAYGTGILKINECYNDYAVKPMIETTCNAFKITLPNTNFHSQEQKASNTLKMVSSTSVTKKEERINAVLELCRSKGSIIRSDVESALGVSQSTAILLLRELTGDSVLIKKGKTKNLRYYENKHRSG</sequence>
<dbReference type="Gene3D" id="3.30.950.30">
    <property type="entry name" value="Schlafen, AAA domain"/>
    <property type="match status" value="1"/>
</dbReference>
<feature type="domain" description="Schlafen AlbA-2" evidence="1">
    <location>
        <begin position="4"/>
        <end position="120"/>
    </location>
</feature>
<comment type="caution">
    <text evidence="2">The sequence shown here is derived from an EMBL/GenBank/DDBJ whole genome shotgun (WGS) entry which is preliminary data.</text>
</comment>
<dbReference type="PANTHER" id="PTHR30595:SF6">
    <property type="entry name" value="SCHLAFEN ALBA-2 DOMAIN-CONTAINING PROTEIN"/>
    <property type="match status" value="1"/>
</dbReference>
<keyword evidence="3" id="KW-1185">Reference proteome</keyword>
<dbReference type="RefSeq" id="WP_125126007.1">
    <property type="nucleotide sequence ID" value="NZ_RHJS01000002.1"/>
</dbReference>
<dbReference type="Gene3D" id="3.30.565.60">
    <property type="match status" value="1"/>
</dbReference>
<name>A0A3R8JK20_9FIRM</name>
<proteinExistence type="predicted"/>
<dbReference type="Pfam" id="PF13749">
    <property type="entry name" value="HATPase_c_4"/>
    <property type="match status" value="1"/>
</dbReference>
<organism evidence="2 3">
    <name type="scientific">Schaedlerella arabinosiphila</name>
    <dbReference type="NCBI Taxonomy" id="2044587"/>
    <lineage>
        <taxon>Bacteria</taxon>
        <taxon>Bacillati</taxon>
        <taxon>Bacillota</taxon>
        <taxon>Clostridia</taxon>
        <taxon>Lachnospirales</taxon>
        <taxon>Lachnospiraceae</taxon>
        <taxon>Schaedlerella</taxon>
    </lineage>
</organism>
<evidence type="ECO:0000259" key="1">
    <source>
        <dbReference type="Pfam" id="PF04326"/>
    </source>
</evidence>
<dbReference type="EMBL" id="RHJS01000002">
    <property type="protein sequence ID" value="RRK30134.1"/>
    <property type="molecule type" value="Genomic_DNA"/>
</dbReference>
<dbReference type="InterPro" id="IPR007421">
    <property type="entry name" value="Schlafen_AlbA_2_dom"/>
</dbReference>
<dbReference type="Pfam" id="PF04326">
    <property type="entry name" value="SLFN_AlbA_2"/>
    <property type="match status" value="1"/>
</dbReference>
<dbReference type="AlphaFoldDB" id="A0A3R8JK20"/>
<dbReference type="InterPro" id="IPR038475">
    <property type="entry name" value="RecG_C_sf"/>
</dbReference>